<dbReference type="WBParaSite" id="JU765_v2.g15911.t1">
    <property type="protein sequence ID" value="JU765_v2.g15911.t1"/>
    <property type="gene ID" value="JU765_v2.g15911"/>
</dbReference>
<organism evidence="1 2">
    <name type="scientific">Panagrolaimus sp. JU765</name>
    <dbReference type="NCBI Taxonomy" id="591449"/>
    <lineage>
        <taxon>Eukaryota</taxon>
        <taxon>Metazoa</taxon>
        <taxon>Ecdysozoa</taxon>
        <taxon>Nematoda</taxon>
        <taxon>Chromadorea</taxon>
        <taxon>Rhabditida</taxon>
        <taxon>Tylenchina</taxon>
        <taxon>Panagrolaimomorpha</taxon>
        <taxon>Panagrolaimoidea</taxon>
        <taxon>Panagrolaimidae</taxon>
        <taxon>Panagrolaimus</taxon>
    </lineage>
</organism>
<protein>
    <submittedName>
        <fullName evidence="2">Nuclear pore complex protein Nup98-Nup96</fullName>
    </submittedName>
</protein>
<name>A0AC34QFV6_9BILA</name>
<proteinExistence type="predicted"/>
<evidence type="ECO:0000313" key="2">
    <source>
        <dbReference type="WBParaSite" id="JU765_v2.g15911.t1"/>
    </source>
</evidence>
<evidence type="ECO:0000313" key="1">
    <source>
        <dbReference type="Proteomes" id="UP000887576"/>
    </source>
</evidence>
<reference evidence="2" key="1">
    <citation type="submission" date="2022-11" db="UniProtKB">
        <authorList>
            <consortium name="WormBaseParasite"/>
        </authorList>
    </citation>
    <scope>IDENTIFICATION</scope>
</reference>
<sequence length="615" mass="70721">MEANLNTTPVSPVANRNLTKSPESPSILNRSDASLNEADEYFTEPTLDELERSMRDGKVQIKNGLTVGRKGYGSVYWPGSFELSSLDFENMVFFRSKEVTVYPDENTKPPIGIDLNRPAEISLQGVWPFDKVTKQFIKDPVAMGKLRFRNRLELVCERMDAKFIDYQVKTGTWTFSVSHFSKYGLIDEDEEISPEDLNAILKQQKQMLKVQRASIPKKGPLKEIQSTFFENSTFPTGLGGNLDAPKVKVEMVEYDVDMSDLLFQSTAKRIRQDPLIPDVLDSKFFPTSKDISYVRRKLVQRPVVNNDVISIKNNQELQYYLRKTHGFTPTIFQNNPRLQWHPSNSETLIKADRFQRRVNLYKIHLVPMLRDYFLNILTSDGRAAELDAIAETDSLKFSPPSVLLQLLDSYLLTMKKNRRLDQARVDAEIDQLLRALLVSPSSMDYKIQQRNRFSAWIKSKLQSNLKEILDKYSMEDQSDASRVIFECLIHGSVKDAIDVALKFKLYNLSLVLSLYQCPNSMQCKDNFAAQHYESERIFKHCNDEYFMKIYQLLAGPKTSKGMQRPDGFFDCLKGLSWFQIIGVFLWYASSPSDGLVEWSKFYKELASTGHVSEVL</sequence>
<accession>A0AC34QFV6</accession>
<dbReference type="Proteomes" id="UP000887576">
    <property type="component" value="Unplaced"/>
</dbReference>